<dbReference type="PANTHER" id="PTHR31977">
    <property type="entry name" value="UPF0696 PROTEIN C11ORF68"/>
    <property type="match status" value="1"/>
</dbReference>
<protein>
    <submittedName>
        <fullName evidence="2">DUF1917-domain-containing protein</fullName>
    </submittedName>
</protein>
<comment type="similarity">
    <text evidence="1">Belongs to the UPF0696 family.</text>
</comment>
<dbReference type="Pfam" id="PF08939">
    <property type="entry name" value="Bles03"/>
    <property type="match status" value="2"/>
</dbReference>
<dbReference type="AlphaFoldDB" id="A0A6A6S0W9"/>
<dbReference type="SUPFAM" id="SSF55418">
    <property type="entry name" value="eIF4e-like"/>
    <property type="match status" value="1"/>
</dbReference>
<proteinExistence type="inferred from homology"/>
<accession>A0A6A6S0W9</accession>
<sequence>MSTLVNPGEGRMDSWQLGESADEFVNRLPPLTTSGEVYDWIWVHNPHDHARNNGTAKQEQRNVEEFETRGRQLLAERLEKNLLKQRINNLAVETNVIDGKWMLFPSLDNVTQVWRLIVDAVINNRLGCTAKVSPDQGTNKARLICVYTNDFRDQESIRRVLQELVSMGVTGSRPIFYKSDAYTILGIYRETAARFGLHASIYSSQKMLDKVRKK</sequence>
<dbReference type="EMBL" id="MU006785">
    <property type="protein sequence ID" value="KAF2640313.1"/>
    <property type="molecule type" value="Genomic_DNA"/>
</dbReference>
<gene>
    <name evidence="2" type="ORF">P280DRAFT_470000</name>
</gene>
<dbReference type="InterPro" id="IPR023398">
    <property type="entry name" value="TIF_eIF4e-like"/>
</dbReference>
<evidence type="ECO:0000313" key="3">
    <source>
        <dbReference type="Proteomes" id="UP000799753"/>
    </source>
</evidence>
<name>A0A6A6S0W9_9PLEO</name>
<dbReference type="PANTHER" id="PTHR31977:SF1">
    <property type="entry name" value="UPF0696 PROTEIN C11ORF68"/>
    <property type="match status" value="1"/>
</dbReference>
<evidence type="ECO:0000256" key="1">
    <source>
        <dbReference type="ARBA" id="ARBA00010568"/>
    </source>
</evidence>
<dbReference type="OrthoDB" id="10067381at2759"/>
<dbReference type="Gene3D" id="3.30.760.10">
    <property type="entry name" value="RNA Cap, Translation Initiation Factor Eif4e"/>
    <property type="match status" value="1"/>
</dbReference>
<dbReference type="InterPro" id="IPR015034">
    <property type="entry name" value="Bles03"/>
</dbReference>
<reference evidence="2" key="1">
    <citation type="journal article" date="2020" name="Stud. Mycol.">
        <title>101 Dothideomycetes genomes: a test case for predicting lifestyles and emergence of pathogens.</title>
        <authorList>
            <person name="Haridas S."/>
            <person name="Albert R."/>
            <person name="Binder M."/>
            <person name="Bloem J."/>
            <person name="Labutti K."/>
            <person name="Salamov A."/>
            <person name="Andreopoulos B."/>
            <person name="Baker S."/>
            <person name="Barry K."/>
            <person name="Bills G."/>
            <person name="Bluhm B."/>
            <person name="Cannon C."/>
            <person name="Castanera R."/>
            <person name="Culley D."/>
            <person name="Daum C."/>
            <person name="Ezra D."/>
            <person name="Gonzalez J."/>
            <person name="Henrissat B."/>
            <person name="Kuo A."/>
            <person name="Liang C."/>
            <person name="Lipzen A."/>
            <person name="Lutzoni F."/>
            <person name="Magnuson J."/>
            <person name="Mondo S."/>
            <person name="Nolan M."/>
            <person name="Ohm R."/>
            <person name="Pangilinan J."/>
            <person name="Park H.-J."/>
            <person name="Ramirez L."/>
            <person name="Alfaro M."/>
            <person name="Sun H."/>
            <person name="Tritt A."/>
            <person name="Yoshinaga Y."/>
            <person name="Zwiers L.-H."/>
            <person name="Turgeon B."/>
            <person name="Goodwin S."/>
            <person name="Spatafora J."/>
            <person name="Crous P."/>
            <person name="Grigoriev I."/>
        </authorList>
    </citation>
    <scope>NUCLEOTIDE SEQUENCE</scope>
    <source>
        <strain evidence="2">CBS 473.64</strain>
    </source>
</reference>
<keyword evidence="3" id="KW-1185">Reference proteome</keyword>
<dbReference type="Proteomes" id="UP000799753">
    <property type="component" value="Unassembled WGS sequence"/>
</dbReference>
<evidence type="ECO:0000313" key="2">
    <source>
        <dbReference type="EMBL" id="KAF2640313.1"/>
    </source>
</evidence>
<organism evidence="2 3">
    <name type="scientific">Massarina eburnea CBS 473.64</name>
    <dbReference type="NCBI Taxonomy" id="1395130"/>
    <lineage>
        <taxon>Eukaryota</taxon>
        <taxon>Fungi</taxon>
        <taxon>Dikarya</taxon>
        <taxon>Ascomycota</taxon>
        <taxon>Pezizomycotina</taxon>
        <taxon>Dothideomycetes</taxon>
        <taxon>Pleosporomycetidae</taxon>
        <taxon>Pleosporales</taxon>
        <taxon>Massarineae</taxon>
        <taxon>Massarinaceae</taxon>
        <taxon>Massarina</taxon>
    </lineage>
</organism>